<comment type="caution">
    <text evidence="2">The sequence shown here is derived from an EMBL/GenBank/DDBJ whole genome shotgun (WGS) entry which is preliminary data.</text>
</comment>
<feature type="compositionally biased region" description="Basic and acidic residues" evidence="1">
    <location>
        <begin position="30"/>
        <end position="39"/>
    </location>
</feature>
<feature type="region of interest" description="Disordered" evidence="1">
    <location>
        <begin position="30"/>
        <end position="54"/>
    </location>
</feature>
<feature type="compositionally biased region" description="Polar residues" evidence="1">
    <location>
        <begin position="40"/>
        <end position="54"/>
    </location>
</feature>
<keyword evidence="3" id="KW-1185">Reference proteome</keyword>
<gene>
    <name evidence="2" type="ORF">FHB240107_LOCUS4573</name>
</gene>
<evidence type="ECO:0000313" key="3">
    <source>
        <dbReference type="Proteomes" id="UP001189180"/>
    </source>
</evidence>
<organism evidence="2 3">
    <name type="scientific">Fasciola hepatica</name>
    <name type="common">Liver fluke</name>
    <dbReference type="NCBI Taxonomy" id="6192"/>
    <lineage>
        <taxon>Eukaryota</taxon>
        <taxon>Metazoa</taxon>
        <taxon>Spiralia</taxon>
        <taxon>Lophotrochozoa</taxon>
        <taxon>Platyhelminthes</taxon>
        <taxon>Trematoda</taxon>
        <taxon>Digenea</taxon>
        <taxon>Plagiorchiida</taxon>
        <taxon>Echinostomata</taxon>
        <taxon>Echinostomatoidea</taxon>
        <taxon>Fasciolidae</taxon>
        <taxon>Fasciola</taxon>
    </lineage>
</organism>
<accession>A0ABC9HI30</accession>
<evidence type="ECO:0000313" key="2">
    <source>
        <dbReference type="EMBL" id="CAM0512169.1"/>
    </source>
</evidence>
<name>A0ABC9HI30_FASHE</name>
<dbReference type="EMBL" id="CANUEZ050000198">
    <property type="protein sequence ID" value="CAM0512169.1"/>
    <property type="molecule type" value="Genomic_DNA"/>
</dbReference>
<reference evidence="2 3" key="1">
    <citation type="submission" date="2024-08" db="EMBL/GenBank/DDBJ databases">
        <authorList>
            <person name="Paterson S."/>
        </authorList>
    </citation>
    <scope>NUCLEOTIDE SEQUENCE [LARGE SCALE GENOMIC DNA]</scope>
</reference>
<evidence type="ECO:0000256" key="1">
    <source>
        <dbReference type="SAM" id="MobiDB-lite"/>
    </source>
</evidence>
<sequence length="71" mass="7868">MTVPPVHLRALPSELNRMFLCIKNEIFKQADSEQQREGGESNTTASLGGTSTPSHHMAFFTFSVMCLGLIR</sequence>
<proteinExistence type="predicted"/>
<dbReference type="Proteomes" id="UP001189180">
    <property type="component" value="Unassembled WGS sequence"/>
</dbReference>
<protein>
    <submittedName>
        <fullName evidence="2">Uncharacterized protein</fullName>
    </submittedName>
</protein>
<dbReference type="AlphaFoldDB" id="A0ABC9HI30"/>